<evidence type="ECO:0000313" key="4">
    <source>
        <dbReference type="Proteomes" id="UP000182054"/>
    </source>
</evidence>
<dbReference type="RefSeq" id="WP_074921741.1">
    <property type="nucleotide sequence ID" value="NZ_CP135915.1"/>
</dbReference>
<dbReference type="GeneID" id="85484551"/>
<gene>
    <name evidence="2" type="ORF">HQ605_02315</name>
    <name evidence="3" type="ORF">SAMN05444374_10272</name>
</gene>
<dbReference type="AlphaFoldDB" id="A0A1I0SPH7"/>
<keyword evidence="5" id="KW-1185">Reference proteome</keyword>
<dbReference type="Proteomes" id="UP001520140">
    <property type="component" value="Unassembled WGS sequence"/>
</dbReference>
<evidence type="ECO:0000313" key="3">
    <source>
        <dbReference type="EMBL" id="SFA41424.1"/>
    </source>
</evidence>
<evidence type="ECO:0000313" key="5">
    <source>
        <dbReference type="Proteomes" id="UP001520140"/>
    </source>
</evidence>
<sequence length="104" mass="10453">MGDETTMDPAAARAAARAMTESADRAESALSGLSNRAFDAAHAGRDHGARAVRIDARLRELADGLASWNRVTRSAADAVGTAVASAEAADSSGAASLRAAGGDR</sequence>
<dbReference type="Proteomes" id="UP000182054">
    <property type="component" value="Unassembled WGS sequence"/>
</dbReference>
<accession>A0A1I0SPH7</accession>
<reference evidence="3 4" key="1">
    <citation type="submission" date="2016-10" db="EMBL/GenBank/DDBJ databases">
        <authorList>
            <person name="de Groot N.N."/>
        </authorList>
    </citation>
    <scope>NUCLEOTIDE SEQUENCE [LARGE SCALE GENOMIC DNA]</scope>
    <source>
        <strain evidence="3 4">DSM 44908</strain>
    </source>
</reference>
<name>A0A1I0SPH7_9NOCA</name>
<feature type="region of interest" description="Disordered" evidence="1">
    <location>
        <begin position="1"/>
        <end position="20"/>
    </location>
</feature>
<protein>
    <recommendedName>
        <fullName evidence="6">Excreted virulence factor EspC, type VII ESX diderm</fullName>
    </recommendedName>
</protein>
<dbReference type="EMBL" id="JABUKG010000002">
    <property type="protein sequence ID" value="MBY6319650.1"/>
    <property type="molecule type" value="Genomic_DNA"/>
</dbReference>
<evidence type="ECO:0000313" key="2">
    <source>
        <dbReference type="EMBL" id="MBY6319650.1"/>
    </source>
</evidence>
<evidence type="ECO:0000256" key="1">
    <source>
        <dbReference type="SAM" id="MobiDB-lite"/>
    </source>
</evidence>
<organism evidence="3 4">
    <name type="scientific">Rhodococcoides kroppenstedtii</name>
    <dbReference type="NCBI Taxonomy" id="293050"/>
    <lineage>
        <taxon>Bacteria</taxon>
        <taxon>Bacillati</taxon>
        <taxon>Actinomycetota</taxon>
        <taxon>Actinomycetes</taxon>
        <taxon>Mycobacteriales</taxon>
        <taxon>Nocardiaceae</taxon>
        <taxon>Rhodococcoides</taxon>
    </lineage>
</organism>
<proteinExistence type="predicted"/>
<reference evidence="2 5" key="2">
    <citation type="submission" date="2020-06" db="EMBL/GenBank/DDBJ databases">
        <title>Taxonomy, biology and ecology of Rhodococcus bacteria occurring in California pistachio and other woody hosts as revealed by genome sequence analyses.</title>
        <authorList>
            <person name="Gai Y."/>
            <person name="Riely B."/>
        </authorList>
    </citation>
    <scope>NUCLEOTIDE SEQUENCE [LARGE SCALE GENOMIC DNA]</scope>
    <source>
        <strain evidence="2 5">BP-284</strain>
    </source>
</reference>
<dbReference type="EMBL" id="FOJN01000002">
    <property type="protein sequence ID" value="SFA41424.1"/>
    <property type="molecule type" value="Genomic_DNA"/>
</dbReference>
<evidence type="ECO:0008006" key="6">
    <source>
        <dbReference type="Google" id="ProtNLM"/>
    </source>
</evidence>